<evidence type="ECO:0000313" key="2">
    <source>
        <dbReference type="EMBL" id="GFD34063.1"/>
    </source>
</evidence>
<reference evidence="2" key="1">
    <citation type="journal article" date="2019" name="Sci. Rep.">
        <title>Draft genome of Tanacetum cinerariifolium, the natural source of mosquito coil.</title>
        <authorList>
            <person name="Yamashiro T."/>
            <person name="Shiraishi A."/>
            <person name="Satake H."/>
            <person name="Nakayama K."/>
        </authorList>
    </citation>
    <scope>NUCLEOTIDE SEQUENCE</scope>
</reference>
<sequence length="104" mass="11796">LKLYLDHLDMDLSENLSQAYTTEMDASISKIKDKGKEKVNQDDTKGVKARTSTTDMGNEKVSQDETKGVEARTSTADIDFDSEFDSYDNSEYDSDKSFDYLSPW</sequence>
<feature type="region of interest" description="Disordered" evidence="1">
    <location>
        <begin position="32"/>
        <end position="104"/>
    </location>
</feature>
<feature type="compositionally biased region" description="Basic and acidic residues" evidence="1">
    <location>
        <begin position="57"/>
        <end position="70"/>
    </location>
</feature>
<evidence type="ECO:0000256" key="1">
    <source>
        <dbReference type="SAM" id="MobiDB-lite"/>
    </source>
</evidence>
<dbReference type="AlphaFoldDB" id="A0A699VIF0"/>
<comment type="caution">
    <text evidence="2">The sequence shown here is derived from an EMBL/GenBank/DDBJ whole genome shotgun (WGS) entry which is preliminary data.</text>
</comment>
<accession>A0A699VIF0</accession>
<feature type="compositionally biased region" description="Acidic residues" evidence="1">
    <location>
        <begin position="78"/>
        <end position="92"/>
    </location>
</feature>
<gene>
    <name evidence="2" type="ORF">Tci_906032</name>
</gene>
<protein>
    <submittedName>
        <fullName evidence="2">Uncharacterized protein</fullName>
    </submittedName>
</protein>
<organism evidence="2">
    <name type="scientific">Tanacetum cinerariifolium</name>
    <name type="common">Dalmatian daisy</name>
    <name type="synonym">Chrysanthemum cinerariifolium</name>
    <dbReference type="NCBI Taxonomy" id="118510"/>
    <lineage>
        <taxon>Eukaryota</taxon>
        <taxon>Viridiplantae</taxon>
        <taxon>Streptophyta</taxon>
        <taxon>Embryophyta</taxon>
        <taxon>Tracheophyta</taxon>
        <taxon>Spermatophyta</taxon>
        <taxon>Magnoliopsida</taxon>
        <taxon>eudicotyledons</taxon>
        <taxon>Gunneridae</taxon>
        <taxon>Pentapetalae</taxon>
        <taxon>asterids</taxon>
        <taxon>campanulids</taxon>
        <taxon>Asterales</taxon>
        <taxon>Asteraceae</taxon>
        <taxon>Asteroideae</taxon>
        <taxon>Anthemideae</taxon>
        <taxon>Anthemidinae</taxon>
        <taxon>Tanacetum</taxon>
    </lineage>
</organism>
<feature type="non-terminal residue" evidence="2">
    <location>
        <position position="1"/>
    </location>
</feature>
<proteinExistence type="predicted"/>
<feature type="compositionally biased region" description="Basic and acidic residues" evidence="1">
    <location>
        <begin position="32"/>
        <end position="46"/>
    </location>
</feature>
<dbReference type="EMBL" id="BKCJ011442284">
    <property type="protein sequence ID" value="GFD34063.1"/>
    <property type="molecule type" value="Genomic_DNA"/>
</dbReference>
<name>A0A699VIF0_TANCI</name>